<dbReference type="EMBL" id="JYIV01000024">
    <property type="protein sequence ID" value="KJL22950.1"/>
    <property type="molecule type" value="Genomic_DNA"/>
</dbReference>
<protein>
    <recommendedName>
        <fullName evidence="4">Secreted protein</fullName>
    </recommendedName>
</protein>
<evidence type="ECO:0000313" key="2">
    <source>
        <dbReference type="EMBL" id="KJL22950.1"/>
    </source>
</evidence>
<name>A0A0F0KS46_9MICO</name>
<dbReference type="RefSeq" id="WP_156149143.1">
    <property type="nucleotide sequence ID" value="NZ_JYIV01000024.1"/>
</dbReference>
<keyword evidence="1" id="KW-0732">Signal</keyword>
<feature type="signal peptide" evidence="1">
    <location>
        <begin position="1"/>
        <end position="26"/>
    </location>
</feature>
<comment type="caution">
    <text evidence="2">The sequence shown here is derived from an EMBL/GenBank/DDBJ whole genome shotgun (WGS) entry which is preliminary data.</text>
</comment>
<evidence type="ECO:0008006" key="4">
    <source>
        <dbReference type="Google" id="ProtNLM"/>
    </source>
</evidence>
<evidence type="ECO:0000256" key="1">
    <source>
        <dbReference type="SAM" id="SignalP"/>
    </source>
</evidence>
<gene>
    <name evidence="2" type="ORF">RN51_01696</name>
</gene>
<dbReference type="Proteomes" id="UP000033725">
    <property type="component" value="Unassembled WGS sequence"/>
</dbReference>
<evidence type="ECO:0000313" key="3">
    <source>
        <dbReference type="Proteomes" id="UP000033725"/>
    </source>
</evidence>
<dbReference type="AlphaFoldDB" id="A0A0F0KS46"/>
<proteinExistence type="predicted"/>
<reference evidence="2 3" key="1">
    <citation type="submission" date="2015-02" db="EMBL/GenBank/DDBJ databases">
        <title>Draft genome sequences of ten Microbacterium spp. with emphasis on heavy metal contaminated environments.</title>
        <authorList>
            <person name="Corretto E."/>
        </authorList>
    </citation>
    <scope>NUCLEOTIDE SEQUENCE [LARGE SCALE GENOMIC DNA]</scope>
    <source>
        <strain evidence="2 3">BEL163</strain>
    </source>
</reference>
<dbReference type="OrthoDB" id="5007281at2"/>
<sequence length="187" mass="19437">MSLRPWFATAAIIATFAFATPTSALATAEPDACTVAGVAVPEGNPLPEEIPTVISCFDSVEEAEQFIEDGAPGDLEQVEQTNLAARAAAATVIVGKAWTGTSRSGTVLIHYGSGTGCYGVSFGFPTIASTWNNNVRSAEGLNNCWSTQYDGTSYTGALLNCTPYCATLGSFAAKTSSIVYRPTGTWG</sequence>
<organism evidence="2 3">
    <name type="scientific">Microbacterium oxydans</name>
    <dbReference type="NCBI Taxonomy" id="82380"/>
    <lineage>
        <taxon>Bacteria</taxon>
        <taxon>Bacillati</taxon>
        <taxon>Actinomycetota</taxon>
        <taxon>Actinomycetes</taxon>
        <taxon>Micrococcales</taxon>
        <taxon>Microbacteriaceae</taxon>
        <taxon>Microbacterium</taxon>
    </lineage>
</organism>
<accession>A0A0F0KS46</accession>
<dbReference type="PATRIC" id="fig|82380.10.peg.1705"/>
<feature type="chain" id="PRO_5002444581" description="Secreted protein" evidence="1">
    <location>
        <begin position="27"/>
        <end position="187"/>
    </location>
</feature>